<organism evidence="1">
    <name type="scientific">marine metagenome</name>
    <dbReference type="NCBI Taxonomy" id="408172"/>
    <lineage>
        <taxon>unclassified sequences</taxon>
        <taxon>metagenomes</taxon>
        <taxon>ecological metagenomes</taxon>
    </lineage>
</organism>
<name>A0A382JL58_9ZZZZ</name>
<protein>
    <submittedName>
        <fullName evidence="1">Uncharacterized protein</fullName>
    </submittedName>
</protein>
<dbReference type="AlphaFoldDB" id="A0A382JL58"/>
<accession>A0A382JL58</accession>
<reference evidence="1" key="1">
    <citation type="submission" date="2018-05" db="EMBL/GenBank/DDBJ databases">
        <authorList>
            <person name="Lanie J.A."/>
            <person name="Ng W.-L."/>
            <person name="Kazmierczak K.M."/>
            <person name="Andrzejewski T.M."/>
            <person name="Davidsen T.M."/>
            <person name="Wayne K.J."/>
            <person name="Tettelin H."/>
            <person name="Glass J.I."/>
            <person name="Rusch D."/>
            <person name="Podicherti R."/>
            <person name="Tsui H.-C.T."/>
            <person name="Winkler M.E."/>
        </authorList>
    </citation>
    <scope>NUCLEOTIDE SEQUENCE</scope>
</reference>
<dbReference type="EMBL" id="UINC01074541">
    <property type="protein sequence ID" value="SVC11837.1"/>
    <property type="molecule type" value="Genomic_DNA"/>
</dbReference>
<evidence type="ECO:0000313" key="1">
    <source>
        <dbReference type="EMBL" id="SVC11837.1"/>
    </source>
</evidence>
<feature type="non-terminal residue" evidence="1">
    <location>
        <position position="1"/>
    </location>
</feature>
<gene>
    <name evidence="1" type="ORF">METZ01_LOCUS264691</name>
</gene>
<sequence length="27" mass="3062">VLYISGRKVDVIDGYDHMNLEVLVCLP</sequence>
<proteinExistence type="predicted"/>